<reference evidence="1" key="1">
    <citation type="submission" date="2020-05" db="EMBL/GenBank/DDBJ databases">
        <authorList>
            <person name="Chiriac C."/>
            <person name="Salcher M."/>
            <person name="Ghai R."/>
            <person name="Kavagutti S V."/>
        </authorList>
    </citation>
    <scope>NUCLEOTIDE SEQUENCE</scope>
</reference>
<organism evidence="1">
    <name type="scientific">freshwater metagenome</name>
    <dbReference type="NCBI Taxonomy" id="449393"/>
    <lineage>
        <taxon>unclassified sequences</taxon>
        <taxon>metagenomes</taxon>
        <taxon>ecological metagenomes</taxon>
    </lineage>
</organism>
<dbReference type="AlphaFoldDB" id="A0A6J5Z912"/>
<dbReference type="EMBL" id="CAESAC010000063">
    <property type="protein sequence ID" value="CAB4336073.1"/>
    <property type="molecule type" value="Genomic_DNA"/>
</dbReference>
<name>A0A6J5Z912_9ZZZZ</name>
<proteinExistence type="predicted"/>
<accession>A0A6J5Z912</accession>
<sequence length="113" mass="12219">MLLPDLTTDTSFVLETATSTRASDFQLRFAKSPTFILSSAIKQSFISTTSLLRAPKKPIWPDGDTAKSIRVRQCRPATGSTAATVKLNPSCSKSILPILKNCSLIMAALNSRC</sequence>
<protein>
    <submittedName>
        <fullName evidence="1">Unannotated protein</fullName>
    </submittedName>
</protein>
<gene>
    <name evidence="1" type="ORF">UFOPK4028_00550</name>
</gene>
<evidence type="ECO:0000313" key="1">
    <source>
        <dbReference type="EMBL" id="CAB4336073.1"/>
    </source>
</evidence>